<feature type="region of interest" description="Disordered" evidence="1">
    <location>
        <begin position="46"/>
        <end position="76"/>
    </location>
</feature>
<dbReference type="GeneID" id="27801204"/>
<reference evidence="4 5" key="1">
    <citation type="submission" date="2020-04" db="EMBL/GenBank/DDBJ databases">
        <authorList>
            <person name="De Canck E."/>
        </authorList>
    </citation>
    <scope>NUCLEOTIDE SEQUENCE [LARGE SCALE GENOMIC DNA]</scope>
    <source>
        <strain evidence="2 5">LMG 22037</strain>
        <strain evidence="3 4">LMG 9964</strain>
    </source>
</reference>
<gene>
    <name evidence="2" type="ORF">LMG22037_01970</name>
    <name evidence="3" type="ORF">LMG9964_00135</name>
</gene>
<evidence type="ECO:0000313" key="3">
    <source>
        <dbReference type="EMBL" id="CAB4046504.1"/>
    </source>
</evidence>
<accession>A0A6J5APB3</accession>
<dbReference type="RefSeq" id="WP_014973506.1">
    <property type="nucleotide sequence ID" value="NZ_CADFGL010000007.1"/>
</dbReference>
<name>A0A6J5APB3_9BURK</name>
<organism evidence="2 5">
    <name type="scientific">Paraburkholderia phenoliruptrix</name>
    <dbReference type="NCBI Taxonomy" id="252970"/>
    <lineage>
        <taxon>Bacteria</taxon>
        <taxon>Pseudomonadati</taxon>
        <taxon>Pseudomonadota</taxon>
        <taxon>Betaproteobacteria</taxon>
        <taxon>Burkholderiales</taxon>
        <taxon>Burkholderiaceae</taxon>
        <taxon>Paraburkholderia</taxon>
    </lineage>
</organism>
<proteinExistence type="predicted"/>
<evidence type="ECO:0000313" key="4">
    <source>
        <dbReference type="Proteomes" id="UP000494102"/>
    </source>
</evidence>
<dbReference type="EMBL" id="CADILN010000001">
    <property type="protein sequence ID" value="CAB4046504.1"/>
    <property type="molecule type" value="Genomic_DNA"/>
</dbReference>
<dbReference type="AlphaFoldDB" id="A0A6J5APB3"/>
<sequence>MTTNNVNSAYFQSPTFQYPGAQSSGGASQAQIDADIQQLLNDLGLSGGQYPGGSQNTGGGQFPGSTGQYPGMPSNGNPPLRSIKLSTRSGGEVSLLEDPSGNLYDKTGKSVGTVGADGSVSFTADGKKEVNELMTNGRSPFDLIMSGNLVEGEKQSDGTYKFAADQVNIGAGDLNLGTPANGHVQPLTVEQPVQLPGNFGLTV</sequence>
<evidence type="ECO:0000256" key="1">
    <source>
        <dbReference type="SAM" id="MobiDB-lite"/>
    </source>
</evidence>
<dbReference type="EMBL" id="CADIKB010000006">
    <property type="protein sequence ID" value="CAB3671155.1"/>
    <property type="molecule type" value="Genomic_DNA"/>
</dbReference>
<evidence type="ECO:0000313" key="5">
    <source>
        <dbReference type="Proteomes" id="UP000494249"/>
    </source>
</evidence>
<evidence type="ECO:0000313" key="2">
    <source>
        <dbReference type="EMBL" id="CAB3671155.1"/>
    </source>
</evidence>
<protein>
    <submittedName>
        <fullName evidence="2">Uncharacterized protein</fullName>
    </submittedName>
</protein>
<dbReference type="Proteomes" id="UP000494102">
    <property type="component" value="Unassembled WGS sequence"/>
</dbReference>
<dbReference type="Proteomes" id="UP000494249">
    <property type="component" value="Unassembled WGS sequence"/>
</dbReference>
<feature type="compositionally biased region" description="Gly residues" evidence="1">
    <location>
        <begin position="46"/>
        <end position="62"/>
    </location>
</feature>